<dbReference type="EMBL" id="JAYKXP010000045">
    <property type="protein sequence ID" value="KAK7037656.1"/>
    <property type="molecule type" value="Genomic_DNA"/>
</dbReference>
<gene>
    <name evidence="1" type="ORF">VNI00_010878</name>
</gene>
<dbReference type="Proteomes" id="UP001383192">
    <property type="component" value="Unassembled WGS sequence"/>
</dbReference>
<dbReference type="AlphaFoldDB" id="A0AAW0CFB6"/>
<sequence>MKVSTQHAAAWLKNDSAVYMTWYQYKIKWERSMTEFRELLDAGSREYFFFSKSNLLWTAFRSEVETEEIPTLDGLQRAVKVVNHLNEGSWYGSLNRRLVNDLESVVKGFPVWRDVEG</sequence>
<accession>A0AAW0CFB6</accession>
<protein>
    <submittedName>
        <fullName evidence="1">Uncharacterized protein</fullName>
    </submittedName>
</protein>
<name>A0AAW0CFB6_9AGAR</name>
<comment type="caution">
    <text evidence="1">The sequence shown here is derived from an EMBL/GenBank/DDBJ whole genome shotgun (WGS) entry which is preliminary data.</text>
</comment>
<proteinExistence type="predicted"/>
<evidence type="ECO:0000313" key="1">
    <source>
        <dbReference type="EMBL" id="KAK7037656.1"/>
    </source>
</evidence>
<keyword evidence="2" id="KW-1185">Reference proteome</keyword>
<organism evidence="1 2">
    <name type="scientific">Paramarasmius palmivorus</name>
    <dbReference type="NCBI Taxonomy" id="297713"/>
    <lineage>
        <taxon>Eukaryota</taxon>
        <taxon>Fungi</taxon>
        <taxon>Dikarya</taxon>
        <taxon>Basidiomycota</taxon>
        <taxon>Agaricomycotina</taxon>
        <taxon>Agaricomycetes</taxon>
        <taxon>Agaricomycetidae</taxon>
        <taxon>Agaricales</taxon>
        <taxon>Marasmiineae</taxon>
        <taxon>Marasmiaceae</taxon>
        <taxon>Paramarasmius</taxon>
    </lineage>
</organism>
<evidence type="ECO:0000313" key="2">
    <source>
        <dbReference type="Proteomes" id="UP001383192"/>
    </source>
</evidence>
<reference evidence="1 2" key="1">
    <citation type="submission" date="2024-01" db="EMBL/GenBank/DDBJ databases">
        <title>A draft genome for a cacao thread blight-causing isolate of Paramarasmius palmivorus.</title>
        <authorList>
            <person name="Baruah I.K."/>
            <person name="Bukari Y."/>
            <person name="Amoako-Attah I."/>
            <person name="Meinhardt L.W."/>
            <person name="Bailey B.A."/>
            <person name="Cohen S.P."/>
        </authorList>
    </citation>
    <scope>NUCLEOTIDE SEQUENCE [LARGE SCALE GENOMIC DNA]</scope>
    <source>
        <strain evidence="1 2">GH-12</strain>
    </source>
</reference>